<dbReference type="InterPro" id="IPR056524">
    <property type="entry name" value="KIF6/9_C"/>
</dbReference>
<dbReference type="GO" id="GO:0005874">
    <property type="term" value="C:microtubule"/>
    <property type="evidence" value="ECO:0007669"/>
    <property type="project" value="UniProtKB-KW"/>
</dbReference>
<evidence type="ECO:0000256" key="7">
    <source>
        <dbReference type="SAM" id="MobiDB-lite"/>
    </source>
</evidence>
<dbReference type="PANTHER" id="PTHR47968:SF67">
    <property type="entry name" value="KINESIN MOTOR DOMAIN-CONTAINING PROTEIN"/>
    <property type="match status" value="1"/>
</dbReference>
<dbReference type="PANTHER" id="PTHR47968">
    <property type="entry name" value="CENTROMERE PROTEIN E"/>
    <property type="match status" value="1"/>
</dbReference>
<evidence type="ECO:0000256" key="2">
    <source>
        <dbReference type="ARBA" id="ARBA00022741"/>
    </source>
</evidence>
<evidence type="ECO:0000256" key="4">
    <source>
        <dbReference type="ARBA" id="ARBA00023212"/>
    </source>
</evidence>
<dbReference type="GO" id="GO:0007018">
    <property type="term" value="P:microtubule-based movement"/>
    <property type="evidence" value="ECO:0007669"/>
    <property type="project" value="InterPro"/>
</dbReference>
<evidence type="ECO:0000313" key="9">
    <source>
        <dbReference type="Proteomes" id="UP000515154"/>
    </source>
</evidence>
<keyword evidence="4" id="KW-0206">Cytoskeleton</keyword>
<comment type="subcellular location">
    <subcellularLocation>
        <location evidence="1">Cytoplasm</location>
        <location evidence="1">Cytoskeleton</location>
    </subcellularLocation>
</comment>
<dbReference type="PROSITE" id="PS50067">
    <property type="entry name" value="KINESIN_MOTOR_2"/>
    <property type="match status" value="1"/>
</dbReference>
<keyword evidence="9" id="KW-1185">Reference proteome</keyword>
<dbReference type="InterPro" id="IPR027640">
    <property type="entry name" value="Kinesin-like_fam"/>
</dbReference>
<dbReference type="InterPro" id="IPR001752">
    <property type="entry name" value="Kinesin_motor_dom"/>
</dbReference>
<name>A0A7E6EPX4_9MOLL</name>
<feature type="compositionally biased region" description="Low complexity" evidence="7">
    <location>
        <begin position="814"/>
        <end position="825"/>
    </location>
</feature>
<keyword evidence="5 6" id="KW-0505">Motor protein</keyword>
<accession>A0A7E6EPX4</accession>
<evidence type="ECO:0000313" key="10">
    <source>
        <dbReference type="RefSeq" id="XP_036356837.1"/>
    </source>
</evidence>
<feature type="region of interest" description="Disordered" evidence="7">
    <location>
        <begin position="437"/>
        <end position="458"/>
    </location>
</feature>
<dbReference type="GO" id="GO:0005524">
    <property type="term" value="F:ATP binding"/>
    <property type="evidence" value="ECO:0007669"/>
    <property type="project" value="UniProtKB-UniRule"/>
</dbReference>
<evidence type="ECO:0000256" key="3">
    <source>
        <dbReference type="ARBA" id="ARBA00022840"/>
    </source>
</evidence>
<dbReference type="GO" id="GO:0003777">
    <property type="term" value="F:microtubule motor activity"/>
    <property type="evidence" value="ECO:0007669"/>
    <property type="project" value="InterPro"/>
</dbReference>
<dbReference type="Proteomes" id="UP000515154">
    <property type="component" value="Linkage group LG3"/>
</dbReference>
<dbReference type="AlphaFoldDB" id="A0A7E6EPX4"/>
<dbReference type="KEGG" id="osn:115209440"/>
<feature type="compositionally biased region" description="Basic and acidic residues" evidence="7">
    <location>
        <begin position="437"/>
        <end position="446"/>
    </location>
</feature>
<feature type="domain" description="Kinesin motor" evidence="8">
    <location>
        <begin position="5"/>
        <end position="344"/>
    </location>
</feature>
<proteinExistence type="inferred from homology"/>
<dbReference type="SUPFAM" id="SSF52540">
    <property type="entry name" value="P-loop containing nucleoside triphosphate hydrolases"/>
    <property type="match status" value="1"/>
</dbReference>
<comment type="similarity">
    <text evidence="5 6">Belongs to the TRAFAC class myosin-kinesin ATPase superfamily. Kinesin family.</text>
</comment>
<evidence type="ECO:0000256" key="6">
    <source>
        <dbReference type="RuleBase" id="RU000394"/>
    </source>
</evidence>
<dbReference type="InterPro" id="IPR027417">
    <property type="entry name" value="P-loop_NTPase"/>
</dbReference>
<dbReference type="Pfam" id="PF23735">
    <property type="entry name" value="KIF9"/>
    <property type="match status" value="1"/>
</dbReference>
<evidence type="ECO:0000256" key="5">
    <source>
        <dbReference type="PROSITE-ProRule" id="PRU00283"/>
    </source>
</evidence>
<protein>
    <recommendedName>
        <fullName evidence="6">Kinesin-like protein</fullName>
    </recommendedName>
</protein>
<feature type="compositionally biased region" description="Polar residues" evidence="7">
    <location>
        <begin position="509"/>
        <end position="535"/>
    </location>
</feature>
<sequence length="934" mass="107590">MVKETIRIYARLKPTKYRTGLFEIENDQADGSSIVQFVVPKEFADGFVNNKKELYKFKFQNVFNQDIQQDVIFKHVAQPVVDSVLAGYNGTIFAYGQTGSGKTFTITGGAEKYADRGIIPRTLSYIFQEFSKNPDCTYTVQVSYLEIYNENGYDLLDPRHEAAKMEDLPKVTLLEDPEQNIHLKNLSLQQATNEEEALNFLFVGDTNRMIAETPMNQASTRSHCIFTIHLTSRQIGSTSLRKSKLHLVDLAGSERVAKSGANGLLLTEAKYINLSLHYLEQVIVALSEKNRSHIPYRNSMMTSVLRDSLGGNCMTSMIATCAVDKNNIDESISTCRFAQRVALIKNEAILNEEFDPKLLISKLKKEVNQLKEELALRTGDIREDELTSEEVQQCIDLVNHYLEDSELEAVLDVGADMRKIQKCFDILKKRLEEQTARFQSETRSKETTATNHQDLDVSPYFSAEESKLKNIIMQRDNEISILVNMLKKEKQKNAELENNSPQKRHITKESSYYTSPDSSQTSLQENSFTSDENTNADNAGYSDIWINQTKSFQKNKENITHRQIYMPAQKRTRQKYKAARHRQRWTKKMKIDVVRCYFRAVVNTPTSCRRSMYRYWKQLYPDTTYTEQRIANQKRQIFSHVDNISKHSKKGRWLTKLEVEAIKMGPMSLGRQEAFDIFCQDYKDNNTIKMKKAELKEQYSKAKSLGEQVNKSRIRINQLKSKVEQHRLQCGLQGKLDPDNPDEVEQSLKNEIEKEKIKYKDNFNSLRNLKSEIEHCQHLLEKEKVQLMKAFEEWWAEQVNLVMQQEHLQQQQEQLQQQQEQQTQHYYNSVSPGQASSTLLRSSSLLSMQSTNSNDPPAKDLPRRLSSTALTTHSTPYPTGQQPVPVARLSSAPVSYQRLKHGDIPLTGDAQVDSDIKAFVQARRNLLQMRSENK</sequence>
<keyword evidence="2 5" id="KW-0547">Nucleotide-binding</keyword>
<feature type="region of interest" description="Disordered" evidence="7">
    <location>
        <begin position="492"/>
        <end position="535"/>
    </location>
</feature>
<gene>
    <name evidence="10" type="primary">LOC115209440</name>
</gene>
<keyword evidence="3 5" id="KW-0067">ATP-binding</keyword>
<dbReference type="GO" id="GO:0008017">
    <property type="term" value="F:microtubule binding"/>
    <property type="evidence" value="ECO:0007669"/>
    <property type="project" value="InterPro"/>
</dbReference>
<dbReference type="PRINTS" id="PR00380">
    <property type="entry name" value="KINESINHEAVY"/>
</dbReference>
<dbReference type="Gene3D" id="3.40.850.10">
    <property type="entry name" value="Kinesin motor domain"/>
    <property type="match status" value="1"/>
</dbReference>
<evidence type="ECO:0000256" key="1">
    <source>
        <dbReference type="ARBA" id="ARBA00004245"/>
    </source>
</evidence>
<organism evidence="9 10">
    <name type="scientific">Octopus sinensis</name>
    <name type="common">East Asian common octopus</name>
    <dbReference type="NCBI Taxonomy" id="2607531"/>
    <lineage>
        <taxon>Eukaryota</taxon>
        <taxon>Metazoa</taxon>
        <taxon>Spiralia</taxon>
        <taxon>Lophotrochozoa</taxon>
        <taxon>Mollusca</taxon>
        <taxon>Cephalopoda</taxon>
        <taxon>Coleoidea</taxon>
        <taxon>Octopodiformes</taxon>
        <taxon>Octopoda</taxon>
        <taxon>Incirrata</taxon>
        <taxon>Octopodidae</taxon>
        <taxon>Octopus</taxon>
    </lineage>
</organism>
<dbReference type="Pfam" id="PF00225">
    <property type="entry name" value="Kinesin"/>
    <property type="match status" value="1"/>
</dbReference>
<dbReference type="InterPro" id="IPR019821">
    <property type="entry name" value="Kinesin_motor_CS"/>
</dbReference>
<reference evidence="10" key="1">
    <citation type="submission" date="2025-08" db="UniProtKB">
        <authorList>
            <consortium name="RefSeq"/>
        </authorList>
    </citation>
    <scope>IDENTIFICATION</scope>
</reference>
<evidence type="ECO:0000259" key="8">
    <source>
        <dbReference type="PROSITE" id="PS50067"/>
    </source>
</evidence>
<feature type="compositionally biased region" description="Polar residues" evidence="7">
    <location>
        <begin position="826"/>
        <end position="835"/>
    </location>
</feature>
<dbReference type="RefSeq" id="XP_036356837.1">
    <property type="nucleotide sequence ID" value="XM_036500944.1"/>
</dbReference>
<dbReference type="SMART" id="SM00129">
    <property type="entry name" value="KISc"/>
    <property type="match status" value="1"/>
</dbReference>
<dbReference type="PROSITE" id="PS00411">
    <property type="entry name" value="KINESIN_MOTOR_1"/>
    <property type="match status" value="1"/>
</dbReference>
<keyword evidence="6" id="KW-0493">Microtubule</keyword>
<dbReference type="InterPro" id="IPR036961">
    <property type="entry name" value="Kinesin_motor_dom_sf"/>
</dbReference>
<keyword evidence="4" id="KW-0963">Cytoplasm</keyword>
<feature type="region of interest" description="Disordered" evidence="7">
    <location>
        <begin position="814"/>
        <end position="835"/>
    </location>
</feature>
<feature type="binding site" evidence="5">
    <location>
        <begin position="96"/>
        <end position="103"/>
    </location>
    <ligand>
        <name>ATP</name>
        <dbReference type="ChEBI" id="CHEBI:30616"/>
    </ligand>
</feature>